<dbReference type="EMBL" id="CAJNOH010000229">
    <property type="protein sequence ID" value="CAF0956344.1"/>
    <property type="molecule type" value="Genomic_DNA"/>
</dbReference>
<dbReference type="InterPro" id="IPR000276">
    <property type="entry name" value="GPCR_Rhodpsn"/>
</dbReference>
<dbReference type="Proteomes" id="UP000663854">
    <property type="component" value="Unassembled WGS sequence"/>
</dbReference>
<sequence length="475" mass="55008">MNNLSTSDNLTIAQHEIDDIWHNINKSTSDHVSYWILIASFIFAIFGSISNLMSVIVLRRLSSQSSTFVYLTGLSLSDMITCVSIMMTHMIEFIVLTRRTTSIIIFLLYIDIIFGGLAAGSRVLSLWISTAVTMDRWILICYPIYGKTFCTLYRAKIISRTLFIIAFLYSIPLFFEYEVVQMSNVYAMIDFNNESLSLLNENIQQTSMLIRKGYSDLAKRRIFRWSYMFFNCIFVYIIPTITIVCFNLQLIRALHRVKSRTKLLKKKHHKNVINHRSKHSFQSKYSITIIIIAMVLTLLICRSPTIVLWVLWSFELTIKKFFDSTSSSIVRRFHNIANLIAIINAATNFLPFCVFGQLFRTECINIYCCRTITNEQLLQQKIRKYSGNSQYILNNQRIKKYDKIQQRKIIENDNLRNTLLLNSETTSSLIHSTSINSSTHIVKLCDSPFHIYSHVQQPSKISSVTTPLLQETIGL</sequence>
<evidence type="ECO:0000313" key="9">
    <source>
        <dbReference type="Proteomes" id="UP000663870"/>
    </source>
</evidence>
<gene>
    <name evidence="8" type="ORF">JXQ802_LOCUS19033</name>
    <name evidence="7" type="ORF">PYM288_LOCUS12391</name>
</gene>
<evidence type="ECO:0000256" key="5">
    <source>
        <dbReference type="SAM" id="Phobius"/>
    </source>
</evidence>
<keyword evidence="9" id="KW-1185">Reference proteome</keyword>
<dbReference type="AlphaFoldDB" id="A0A814NYJ1"/>
<feature type="transmembrane region" description="Helical" evidence="5">
    <location>
        <begin position="103"/>
        <end position="120"/>
    </location>
</feature>
<feature type="domain" description="G-protein coupled receptors family 1 profile" evidence="6">
    <location>
        <begin position="47"/>
        <end position="352"/>
    </location>
</feature>
<evidence type="ECO:0000256" key="2">
    <source>
        <dbReference type="ARBA" id="ARBA00022692"/>
    </source>
</evidence>
<reference evidence="8" key="1">
    <citation type="submission" date="2021-02" db="EMBL/GenBank/DDBJ databases">
        <authorList>
            <person name="Nowell W R."/>
        </authorList>
    </citation>
    <scope>NUCLEOTIDE SEQUENCE</scope>
</reference>
<dbReference type="Proteomes" id="UP000663870">
    <property type="component" value="Unassembled WGS sequence"/>
</dbReference>
<organism evidence="8 9">
    <name type="scientific">Rotaria sordida</name>
    <dbReference type="NCBI Taxonomy" id="392033"/>
    <lineage>
        <taxon>Eukaryota</taxon>
        <taxon>Metazoa</taxon>
        <taxon>Spiralia</taxon>
        <taxon>Gnathifera</taxon>
        <taxon>Rotifera</taxon>
        <taxon>Eurotatoria</taxon>
        <taxon>Bdelloidea</taxon>
        <taxon>Philodinida</taxon>
        <taxon>Philodinidae</taxon>
        <taxon>Rotaria</taxon>
    </lineage>
</organism>
<feature type="transmembrane region" description="Helical" evidence="5">
    <location>
        <begin position="332"/>
        <end position="355"/>
    </location>
</feature>
<keyword evidence="4 5" id="KW-0472">Membrane</keyword>
<feature type="transmembrane region" description="Helical" evidence="5">
    <location>
        <begin position="157"/>
        <end position="175"/>
    </location>
</feature>
<feature type="transmembrane region" description="Helical" evidence="5">
    <location>
        <begin position="285"/>
        <end position="312"/>
    </location>
</feature>
<evidence type="ECO:0000256" key="1">
    <source>
        <dbReference type="ARBA" id="ARBA00004370"/>
    </source>
</evidence>
<dbReference type="Gene3D" id="1.20.1070.10">
    <property type="entry name" value="Rhodopsin 7-helix transmembrane proteins"/>
    <property type="match status" value="1"/>
</dbReference>
<dbReference type="PRINTS" id="PR00237">
    <property type="entry name" value="GPCRRHODOPSN"/>
</dbReference>
<accession>A0A814NYJ1</accession>
<dbReference type="GO" id="GO:0016020">
    <property type="term" value="C:membrane"/>
    <property type="evidence" value="ECO:0007669"/>
    <property type="project" value="UniProtKB-SubCell"/>
</dbReference>
<evidence type="ECO:0000256" key="4">
    <source>
        <dbReference type="ARBA" id="ARBA00023136"/>
    </source>
</evidence>
<feature type="transmembrane region" description="Helical" evidence="5">
    <location>
        <begin position="34"/>
        <end position="56"/>
    </location>
</feature>
<dbReference type="EMBL" id="CAJNOL010000513">
    <property type="protein sequence ID" value="CAF1097606.1"/>
    <property type="molecule type" value="Genomic_DNA"/>
</dbReference>
<dbReference type="InterPro" id="IPR052954">
    <property type="entry name" value="GPCR-Ligand_Int"/>
</dbReference>
<dbReference type="CDD" id="cd14978">
    <property type="entry name" value="7tmA_FMRFamide_R-like"/>
    <property type="match status" value="1"/>
</dbReference>
<feature type="transmembrane region" description="Helical" evidence="5">
    <location>
        <begin position="227"/>
        <end position="250"/>
    </location>
</feature>
<comment type="caution">
    <text evidence="8">The sequence shown here is derived from an EMBL/GenBank/DDBJ whole genome shotgun (WGS) entry which is preliminary data.</text>
</comment>
<dbReference type="PANTHER" id="PTHR46641">
    <property type="entry name" value="FMRFAMIDE RECEPTOR-RELATED"/>
    <property type="match status" value="1"/>
</dbReference>
<evidence type="ECO:0000259" key="6">
    <source>
        <dbReference type="PROSITE" id="PS50262"/>
    </source>
</evidence>
<dbReference type="SUPFAM" id="SSF81321">
    <property type="entry name" value="Family A G protein-coupled receptor-like"/>
    <property type="match status" value="1"/>
</dbReference>
<protein>
    <recommendedName>
        <fullName evidence="6">G-protein coupled receptors family 1 profile domain-containing protein</fullName>
    </recommendedName>
</protein>
<evidence type="ECO:0000313" key="7">
    <source>
        <dbReference type="EMBL" id="CAF0956344.1"/>
    </source>
</evidence>
<keyword evidence="2 5" id="KW-0812">Transmembrane</keyword>
<comment type="subcellular location">
    <subcellularLocation>
        <location evidence="1">Membrane</location>
    </subcellularLocation>
</comment>
<evidence type="ECO:0000256" key="3">
    <source>
        <dbReference type="ARBA" id="ARBA00022989"/>
    </source>
</evidence>
<name>A0A814NYJ1_9BILA</name>
<dbReference type="PROSITE" id="PS50262">
    <property type="entry name" value="G_PROTEIN_RECEP_F1_2"/>
    <property type="match status" value="1"/>
</dbReference>
<dbReference type="GO" id="GO:0004930">
    <property type="term" value="F:G protein-coupled receptor activity"/>
    <property type="evidence" value="ECO:0007669"/>
    <property type="project" value="InterPro"/>
</dbReference>
<proteinExistence type="predicted"/>
<dbReference type="Pfam" id="PF00001">
    <property type="entry name" value="7tm_1"/>
    <property type="match status" value="1"/>
</dbReference>
<dbReference type="InterPro" id="IPR017452">
    <property type="entry name" value="GPCR_Rhodpsn_7TM"/>
</dbReference>
<keyword evidence="3 5" id="KW-1133">Transmembrane helix</keyword>
<dbReference type="PANTHER" id="PTHR46641:SF2">
    <property type="entry name" value="FMRFAMIDE RECEPTOR"/>
    <property type="match status" value="1"/>
</dbReference>
<evidence type="ECO:0000313" key="8">
    <source>
        <dbReference type="EMBL" id="CAF1097606.1"/>
    </source>
</evidence>
<feature type="transmembrane region" description="Helical" evidence="5">
    <location>
        <begin position="68"/>
        <end position="91"/>
    </location>
</feature>